<gene>
    <name evidence="10" type="primary">murF</name>
    <name evidence="15" type="ORF">L2764_03620</name>
</gene>
<comment type="function">
    <text evidence="10 11">Involved in cell wall formation. Catalyzes the final step in the synthesis of UDP-N-acetylmuramoyl-pentapeptide, the precursor of murein.</text>
</comment>
<evidence type="ECO:0000256" key="9">
    <source>
        <dbReference type="ARBA" id="ARBA00023316"/>
    </source>
</evidence>
<feature type="binding site" evidence="10">
    <location>
        <begin position="120"/>
        <end position="126"/>
    </location>
    <ligand>
        <name>ATP</name>
        <dbReference type="ChEBI" id="CHEBI:30616"/>
    </ligand>
</feature>
<evidence type="ECO:0000259" key="14">
    <source>
        <dbReference type="Pfam" id="PF08245"/>
    </source>
</evidence>
<evidence type="ECO:0000259" key="13">
    <source>
        <dbReference type="Pfam" id="PF02875"/>
    </source>
</evidence>
<evidence type="ECO:0000256" key="11">
    <source>
        <dbReference type="RuleBase" id="RU004136"/>
    </source>
</evidence>
<keyword evidence="4 10" id="KW-0547">Nucleotide-binding</keyword>
<keyword evidence="9 10" id="KW-0961">Cell wall biogenesis/degradation</keyword>
<comment type="subcellular location">
    <subcellularLocation>
        <location evidence="10 11">Cytoplasm</location>
    </subcellularLocation>
</comment>
<dbReference type="RefSeq" id="WP_248938878.1">
    <property type="nucleotide sequence ID" value="NZ_JAKIKS010000008.1"/>
</dbReference>
<dbReference type="HAMAP" id="MF_02019">
    <property type="entry name" value="MurF"/>
    <property type="match status" value="1"/>
</dbReference>
<sequence length="468" mass="50780">MIVLTLSQICQHLREHSSCSSPYELESIQLQGEDIYIYQLTIDSRHIPKHGMFVALKGEHFDGHEFAQAAVDNGAIALLVEKRLPINVPQIVVPDPQRAMGEIGAFVRDFVDPVSVAITGSNGKTSVKEMVATILSQHYSVRYTAGNFNNEIGVPLTLLRLEMGDEYGVFELGANHKGEIDYTSALVKPSIAMVNNVASAHLEGFGSLEGVAAAKAEIFNHLDDDGVAIINADDDFSEVMRQASNKHQQLTFGVNCSADVMAKKLVSDPLGCYRFELHYDGQVCEVSMPLTGQHQVSNALGASAICLALGVSLNDIKAGLHLLSPVKGRMQPKILGRVRVIDDSYNANPSSVAVAINWLKEIGGNTCLILGDLAELGDNARALHAELGQLAKQSGIHNVFCVGDLTQETSREFGSQHCTDIHQLSNYLINYINKLPDEVTVLVKGSRSAQMERVVEALTVAYGRGEFV</sequence>
<dbReference type="Gene3D" id="3.40.1390.10">
    <property type="entry name" value="MurE/MurF, N-terminal domain"/>
    <property type="match status" value="1"/>
</dbReference>
<dbReference type="SUPFAM" id="SSF53623">
    <property type="entry name" value="MurD-like peptide ligases, catalytic domain"/>
    <property type="match status" value="1"/>
</dbReference>
<dbReference type="GO" id="GO:0016874">
    <property type="term" value="F:ligase activity"/>
    <property type="evidence" value="ECO:0007669"/>
    <property type="project" value="UniProtKB-KW"/>
</dbReference>
<keyword evidence="7 10" id="KW-0573">Peptidoglycan synthesis</keyword>
<dbReference type="InterPro" id="IPR004101">
    <property type="entry name" value="Mur_ligase_C"/>
</dbReference>
<dbReference type="Pfam" id="PF01225">
    <property type="entry name" value="Mur_ligase"/>
    <property type="match status" value="1"/>
</dbReference>
<dbReference type="NCBIfam" id="TIGR01143">
    <property type="entry name" value="murF"/>
    <property type="match status" value="1"/>
</dbReference>
<dbReference type="SUPFAM" id="SSF53244">
    <property type="entry name" value="MurD-like peptide ligases, peptide-binding domain"/>
    <property type="match status" value="1"/>
</dbReference>
<feature type="domain" description="Mur ligase central" evidence="14">
    <location>
        <begin position="118"/>
        <end position="305"/>
    </location>
</feature>
<evidence type="ECO:0000256" key="2">
    <source>
        <dbReference type="ARBA" id="ARBA00022598"/>
    </source>
</evidence>
<dbReference type="InterPro" id="IPR036615">
    <property type="entry name" value="Mur_ligase_C_dom_sf"/>
</dbReference>
<evidence type="ECO:0000256" key="7">
    <source>
        <dbReference type="ARBA" id="ARBA00022984"/>
    </source>
</evidence>
<keyword evidence="3 10" id="KW-0132">Cell division</keyword>
<dbReference type="InterPro" id="IPR051046">
    <property type="entry name" value="MurCDEF_CellWall_CoF430Synth"/>
</dbReference>
<keyword evidence="1 10" id="KW-0963">Cytoplasm</keyword>
<keyword evidence="8 10" id="KW-0131">Cell cycle</keyword>
<dbReference type="PANTHER" id="PTHR43024:SF1">
    <property type="entry name" value="UDP-N-ACETYLMURAMOYL-TRIPEPTIDE--D-ALANYL-D-ALANINE LIGASE"/>
    <property type="match status" value="1"/>
</dbReference>
<comment type="catalytic activity">
    <reaction evidence="10 11">
        <text>D-alanyl-D-alanine + UDP-N-acetyl-alpha-D-muramoyl-L-alanyl-gamma-D-glutamyl-meso-2,6-diaminopimelate + ATP = UDP-N-acetyl-alpha-D-muramoyl-L-alanyl-gamma-D-glutamyl-meso-2,6-diaminopimeloyl-D-alanyl-D-alanine + ADP + phosphate + H(+)</text>
        <dbReference type="Rhea" id="RHEA:28374"/>
        <dbReference type="ChEBI" id="CHEBI:15378"/>
        <dbReference type="ChEBI" id="CHEBI:30616"/>
        <dbReference type="ChEBI" id="CHEBI:43474"/>
        <dbReference type="ChEBI" id="CHEBI:57822"/>
        <dbReference type="ChEBI" id="CHEBI:61386"/>
        <dbReference type="ChEBI" id="CHEBI:83905"/>
        <dbReference type="ChEBI" id="CHEBI:456216"/>
        <dbReference type="EC" id="6.3.2.10"/>
    </reaction>
</comment>
<dbReference type="PANTHER" id="PTHR43024">
    <property type="entry name" value="UDP-N-ACETYLMURAMOYL-TRIPEPTIDE--D-ALANYL-D-ALANINE LIGASE"/>
    <property type="match status" value="1"/>
</dbReference>
<keyword evidence="2 10" id="KW-0436">Ligase</keyword>
<dbReference type="InterPro" id="IPR036565">
    <property type="entry name" value="Mur-like_cat_sf"/>
</dbReference>
<dbReference type="Gene3D" id="3.40.1190.10">
    <property type="entry name" value="Mur-like, catalytic domain"/>
    <property type="match status" value="1"/>
</dbReference>
<comment type="pathway">
    <text evidence="10 11">Cell wall biogenesis; peptidoglycan biosynthesis.</text>
</comment>
<dbReference type="EC" id="6.3.2.10" evidence="10 11"/>
<dbReference type="Proteomes" id="UP001203423">
    <property type="component" value="Unassembled WGS sequence"/>
</dbReference>
<evidence type="ECO:0000256" key="1">
    <source>
        <dbReference type="ARBA" id="ARBA00022490"/>
    </source>
</evidence>
<dbReference type="Pfam" id="PF02875">
    <property type="entry name" value="Mur_ligase_C"/>
    <property type="match status" value="1"/>
</dbReference>
<dbReference type="InterPro" id="IPR005863">
    <property type="entry name" value="UDP-N-AcMur_synth"/>
</dbReference>
<feature type="domain" description="Mur ligase N-terminal catalytic" evidence="12">
    <location>
        <begin position="37"/>
        <end position="92"/>
    </location>
</feature>
<feature type="domain" description="Mur ligase C-terminal" evidence="13">
    <location>
        <begin position="328"/>
        <end position="447"/>
    </location>
</feature>
<keyword evidence="6 10" id="KW-0133">Cell shape</keyword>
<accession>A0ABT0L7C7</accession>
<evidence type="ECO:0000256" key="10">
    <source>
        <dbReference type="HAMAP-Rule" id="MF_02019"/>
    </source>
</evidence>
<dbReference type="Gene3D" id="3.90.190.20">
    <property type="entry name" value="Mur ligase, C-terminal domain"/>
    <property type="match status" value="1"/>
</dbReference>
<keyword evidence="5 10" id="KW-0067">ATP-binding</keyword>
<proteinExistence type="inferred from homology"/>
<evidence type="ECO:0000256" key="5">
    <source>
        <dbReference type="ARBA" id="ARBA00022840"/>
    </source>
</evidence>
<comment type="similarity">
    <text evidence="10">Belongs to the MurCDEF family. MurF subfamily.</text>
</comment>
<evidence type="ECO:0000313" key="15">
    <source>
        <dbReference type="EMBL" id="MCL1123593.1"/>
    </source>
</evidence>
<dbReference type="InterPro" id="IPR035911">
    <property type="entry name" value="MurE/MurF_N"/>
</dbReference>
<evidence type="ECO:0000256" key="8">
    <source>
        <dbReference type="ARBA" id="ARBA00023306"/>
    </source>
</evidence>
<name>A0ABT0L7C7_9GAMM</name>
<dbReference type="Pfam" id="PF08245">
    <property type="entry name" value="Mur_ligase_M"/>
    <property type="match status" value="1"/>
</dbReference>
<evidence type="ECO:0000313" key="16">
    <source>
        <dbReference type="Proteomes" id="UP001203423"/>
    </source>
</evidence>
<evidence type="ECO:0000256" key="4">
    <source>
        <dbReference type="ARBA" id="ARBA00022741"/>
    </source>
</evidence>
<dbReference type="EMBL" id="JAKIKS010000008">
    <property type="protein sequence ID" value="MCL1123593.1"/>
    <property type="molecule type" value="Genomic_DNA"/>
</dbReference>
<evidence type="ECO:0000256" key="6">
    <source>
        <dbReference type="ARBA" id="ARBA00022960"/>
    </source>
</evidence>
<evidence type="ECO:0000259" key="12">
    <source>
        <dbReference type="Pfam" id="PF01225"/>
    </source>
</evidence>
<organism evidence="15 16">
    <name type="scientific">Shewanella surugensis</name>
    <dbReference type="NCBI Taxonomy" id="212020"/>
    <lineage>
        <taxon>Bacteria</taxon>
        <taxon>Pseudomonadati</taxon>
        <taxon>Pseudomonadota</taxon>
        <taxon>Gammaproteobacteria</taxon>
        <taxon>Alteromonadales</taxon>
        <taxon>Shewanellaceae</taxon>
        <taxon>Shewanella</taxon>
    </lineage>
</organism>
<keyword evidence="16" id="KW-1185">Reference proteome</keyword>
<dbReference type="InterPro" id="IPR013221">
    <property type="entry name" value="Mur_ligase_cen"/>
</dbReference>
<comment type="caution">
    <text evidence="15">The sequence shown here is derived from an EMBL/GenBank/DDBJ whole genome shotgun (WGS) entry which is preliminary data.</text>
</comment>
<evidence type="ECO:0000256" key="3">
    <source>
        <dbReference type="ARBA" id="ARBA00022618"/>
    </source>
</evidence>
<dbReference type="SUPFAM" id="SSF63418">
    <property type="entry name" value="MurE/MurF N-terminal domain"/>
    <property type="match status" value="1"/>
</dbReference>
<protein>
    <recommendedName>
        <fullName evidence="10 11">UDP-N-acetylmuramoyl-tripeptide--D-alanyl-D-alanine ligase</fullName>
        <ecNumber evidence="10 11">6.3.2.10</ecNumber>
    </recommendedName>
    <alternativeName>
        <fullName evidence="10">D-alanyl-D-alanine-adding enzyme</fullName>
    </alternativeName>
</protein>
<dbReference type="InterPro" id="IPR000713">
    <property type="entry name" value="Mur_ligase_N"/>
</dbReference>
<reference evidence="15 16" key="1">
    <citation type="submission" date="2022-01" db="EMBL/GenBank/DDBJ databases">
        <title>Whole genome-based taxonomy of the Shewanellaceae.</title>
        <authorList>
            <person name="Martin-Rodriguez A.J."/>
        </authorList>
    </citation>
    <scope>NUCLEOTIDE SEQUENCE [LARGE SCALE GENOMIC DNA]</scope>
    <source>
        <strain evidence="15 16">DSM 17177</strain>
    </source>
</reference>